<dbReference type="AlphaFoldDB" id="A0A0F3Q1A7"/>
<evidence type="ECO:0000313" key="2">
    <source>
        <dbReference type="Proteomes" id="UP000033622"/>
    </source>
</evidence>
<gene>
    <name evidence="1" type="ORF">APHWI1_0260</name>
</gene>
<reference evidence="1 2" key="1">
    <citation type="submission" date="2015-01" db="EMBL/GenBank/DDBJ databases">
        <title>Genome Sequencing of Rickettsiales.</title>
        <authorList>
            <person name="Daugherty S.C."/>
            <person name="Su Q."/>
            <person name="Abolude K."/>
            <person name="Beier-Sexton M."/>
            <person name="Carlyon J.A."/>
            <person name="Carter R."/>
            <person name="Day N.P."/>
            <person name="Dumler S.J."/>
            <person name="Dyachenko V."/>
            <person name="Godinez A."/>
            <person name="Kurtti T.J."/>
            <person name="Lichay M."/>
            <person name="Mullins K.E."/>
            <person name="Ott S."/>
            <person name="Pappas-Brown V."/>
            <person name="Paris D.H."/>
            <person name="Patel P."/>
            <person name="Richards A.L."/>
            <person name="Sadzewicz L."/>
            <person name="Sears K."/>
            <person name="Seidman D."/>
            <person name="Sengamalay N."/>
            <person name="Stenos J."/>
            <person name="Tallon L.J."/>
            <person name="Vincent G."/>
            <person name="Fraser C.M."/>
            <person name="Munderloh U."/>
            <person name="Dunning-Hotopp J.C."/>
        </authorList>
    </citation>
    <scope>NUCLEOTIDE SEQUENCE [LARGE SCALE GENOMIC DNA]</scope>
    <source>
        <strain evidence="1 2">ApWI1</strain>
    </source>
</reference>
<organism evidence="1 2">
    <name type="scientific">Anaplasma phagocytophilum str. ApWI1</name>
    <dbReference type="NCBI Taxonomy" id="1359155"/>
    <lineage>
        <taxon>Bacteria</taxon>
        <taxon>Pseudomonadati</taxon>
        <taxon>Pseudomonadota</taxon>
        <taxon>Alphaproteobacteria</taxon>
        <taxon>Rickettsiales</taxon>
        <taxon>Anaplasmataceae</taxon>
        <taxon>Anaplasma</taxon>
        <taxon>phagocytophilum group</taxon>
    </lineage>
</organism>
<name>A0A0F3Q1A7_ANAPH</name>
<protein>
    <submittedName>
        <fullName evidence="1">Uncharacterized protein</fullName>
    </submittedName>
</protein>
<accession>A0A0F3Q1A7</accession>
<comment type="caution">
    <text evidence="1">The sequence shown here is derived from an EMBL/GenBank/DDBJ whole genome shotgun (WGS) entry which is preliminary data.</text>
</comment>
<sequence>MQDYPRALFYMGYSLFLAKRNKFSYQTAEQLKTLNTAIKACL</sequence>
<proteinExistence type="predicted"/>
<dbReference type="EMBL" id="LAOF01000001">
    <property type="protein sequence ID" value="KJV85234.1"/>
    <property type="molecule type" value="Genomic_DNA"/>
</dbReference>
<dbReference type="Proteomes" id="UP000033622">
    <property type="component" value="Unassembled WGS sequence"/>
</dbReference>
<evidence type="ECO:0000313" key="1">
    <source>
        <dbReference type="EMBL" id="KJV85234.1"/>
    </source>
</evidence>